<evidence type="ECO:0000259" key="5">
    <source>
        <dbReference type="Pfam" id="PF00488"/>
    </source>
</evidence>
<dbReference type="InterPro" id="IPR000432">
    <property type="entry name" value="DNA_mismatch_repair_MutS_C"/>
</dbReference>
<gene>
    <name evidence="6" type="ORF">AWRI4620_LOCUS7693</name>
</gene>
<dbReference type="GO" id="GO:0006298">
    <property type="term" value="P:mismatch repair"/>
    <property type="evidence" value="ECO:0007669"/>
    <property type="project" value="InterPro"/>
</dbReference>
<keyword evidence="4" id="KW-0238">DNA-binding</keyword>
<evidence type="ECO:0000313" key="6">
    <source>
        <dbReference type="EMBL" id="CAD0113438.1"/>
    </source>
</evidence>
<keyword evidence="7" id="KW-1185">Reference proteome</keyword>
<evidence type="ECO:0000256" key="1">
    <source>
        <dbReference type="ARBA" id="ARBA00006271"/>
    </source>
</evidence>
<dbReference type="OrthoDB" id="29596at2759"/>
<name>A0A9N8KTQ2_9PEZI</name>
<dbReference type="Gene3D" id="3.40.50.300">
    <property type="entry name" value="P-loop containing nucleotide triphosphate hydrolases"/>
    <property type="match status" value="1"/>
</dbReference>
<evidence type="ECO:0000256" key="3">
    <source>
        <dbReference type="ARBA" id="ARBA00022840"/>
    </source>
</evidence>
<protein>
    <recommendedName>
        <fullName evidence="5">DNA mismatch repair proteins mutS family domain-containing protein</fullName>
    </recommendedName>
</protein>
<dbReference type="GO" id="GO:0005524">
    <property type="term" value="F:ATP binding"/>
    <property type="evidence" value="ECO:0007669"/>
    <property type="project" value="UniProtKB-KW"/>
</dbReference>
<keyword evidence="2" id="KW-0547">Nucleotide-binding</keyword>
<evidence type="ECO:0000256" key="4">
    <source>
        <dbReference type="ARBA" id="ARBA00023125"/>
    </source>
</evidence>
<organism evidence="6 7">
    <name type="scientific">Aureobasidium uvarum</name>
    <dbReference type="NCBI Taxonomy" id="2773716"/>
    <lineage>
        <taxon>Eukaryota</taxon>
        <taxon>Fungi</taxon>
        <taxon>Dikarya</taxon>
        <taxon>Ascomycota</taxon>
        <taxon>Pezizomycotina</taxon>
        <taxon>Dothideomycetes</taxon>
        <taxon>Dothideomycetidae</taxon>
        <taxon>Dothideales</taxon>
        <taxon>Saccotheciaceae</taxon>
        <taxon>Aureobasidium</taxon>
    </lineage>
</organism>
<dbReference type="PANTHER" id="PTHR11361:SF20">
    <property type="entry name" value="MUTS PROTEIN HOMOLOG 5"/>
    <property type="match status" value="1"/>
</dbReference>
<dbReference type="GO" id="GO:0140664">
    <property type="term" value="F:ATP-dependent DNA damage sensor activity"/>
    <property type="evidence" value="ECO:0007669"/>
    <property type="project" value="InterPro"/>
</dbReference>
<accession>A0A9N8KTQ2</accession>
<reference evidence="6" key="1">
    <citation type="submission" date="2020-06" db="EMBL/GenBank/DDBJ databases">
        <authorList>
            <person name="Onetto C."/>
        </authorList>
    </citation>
    <scope>NUCLEOTIDE SEQUENCE</scope>
</reference>
<evidence type="ECO:0000313" key="7">
    <source>
        <dbReference type="Proteomes" id="UP000745764"/>
    </source>
</evidence>
<dbReference type="InterPro" id="IPR027417">
    <property type="entry name" value="P-loop_NTPase"/>
</dbReference>
<proteinExistence type="inferred from homology"/>
<dbReference type="GO" id="GO:0005634">
    <property type="term" value="C:nucleus"/>
    <property type="evidence" value="ECO:0007669"/>
    <property type="project" value="TreeGrafter"/>
</dbReference>
<dbReference type="AlphaFoldDB" id="A0A9N8KTQ2"/>
<dbReference type="Proteomes" id="UP000745764">
    <property type="component" value="Unassembled WGS sequence"/>
</dbReference>
<dbReference type="EMBL" id="CAINUL010000016">
    <property type="protein sequence ID" value="CAD0113438.1"/>
    <property type="molecule type" value="Genomic_DNA"/>
</dbReference>
<comment type="similarity">
    <text evidence="1">Belongs to the DNA mismatch repair MutS family.</text>
</comment>
<dbReference type="InterPro" id="IPR045076">
    <property type="entry name" value="MutS"/>
</dbReference>
<dbReference type="GO" id="GO:0030983">
    <property type="term" value="F:mismatched DNA binding"/>
    <property type="evidence" value="ECO:0007669"/>
    <property type="project" value="InterPro"/>
</dbReference>
<dbReference type="PANTHER" id="PTHR11361">
    <property type="entry name" value="DNA MISMATCH REPAIR PROTEIN MUTS FAMILY MEMBER"/>
    <property type="match status" value="1"/>
</dbReference>
<sequence>MLTHYRHILQEKVVSNFIPNDTLLAGGEGEPATEQQGSPSAVPQYFTEDGTVVPSMILVTGPNFSGKSVYLKQVAIIVFMAHVGSFVPATRAEIGLTDKIMTRVATRESVSRVSA</sequence>
<dbReference type="Pfam" id="PF00488">
    <property type="entry name" value="MutS_V"/>
    <property type="match status" value="1"/>
</dbReference>
<dbReference type="SUPFAM" id="SSF52540">
    <property type="entry name" value="P-loop containing nucleoside triphosphate hydrolases"/>
    <property type="match status" value="1"/>
</dbReference>
<keyword evidence="3" id="KW-0067">ATP-binding</keyword>
<comment type="caution">
    <text evidence="6">The sequence shown here is derived from an EMBL/GenBank/DDBJ whole genome shotgun (WGS) entry which is preliminary data.</text>
</comment>
<feature type="domain" description="DNA mismatch repair proteins mutS family" evidence="5">
    <location>
        <begin position="57"/>
        <end position="111"/>
    </location>
</feature>
<evidence type="ECO:0000256" key="2">
    <source>
        <dbReference type="ARBA" id="ARBA00022741"/>
    </source>
</evidence>
<dbReference type="GO" id="GO:0051026">
    <property type="term" value="P:chiasma assembly"/>
    <property type="evidence" value="ECO:0007669"/>
    <property type="project" value="TreeGrafter"/>
</dbReference>